<protein>
    <submittedName>
        <fullName evidence="1">Uncharacterized protein</fullName>
    </submittedName>
</protein>
<sequence length="46" mass="5304">MQRFVLEENAKLYKRLLAEAGDESRRQVLRKLLAEVEAEQTQSKAG</sequence>
<name>Q20YV3_RHOPB</name>
<accession>Q20YV3</accession>
<organism evidence="1">
    <name type="scientific">Rhodopseudomonas palustris (strain BisB18)</name>
    <dbReference type="NCBI Taxonomy" id="316056"/>
    <lineage>
        <taxon>Bacteria</taxon>
        <taxon>Pseudomonadati</taxon>
        <taxon>Pseudomonadota</taxon>
        <taxon>Alphaproteobacteria</taxon>
        <taxon>Hyphomicrobiales</taxon>
        <taxon>Nitrobacteraceae</taxon>
        <taxon>Rhodopseudomonas</taxon>
    </lineage>
</organism>
<dbReference type="HOGENOM" id="CLU_214965_1_0_5"/>
<dbReference type="AlphaFoldDB" id="Q20YV3"/>
<proteinExistence type="predicted"/>
<gene>
    <name evidence="1" type="ordered locus">RPC_4158</name>
</gene>
<evidence type="ECO:0000313" key="1">
    <source>
        <dbReference type="EMBL" id="ABD89683.1"/>
    </source>
</evidence>
<dbReference type="EMBL" id="CP000301">
    <property type="protein sequence ID" value="ABD89683.1"/>
    <property type="molecule type" value="Genomic_DNA"/>
</dbReference>
<dbReference type="KEGG" id="rpc:RPC_4158"/>
<reference evidence="1" key="1">
    <citation type="submission" date="2006-03" db="EMBL/GenBank/DDBJ databases">
        <title>Complete sequence of Rhodopseudomonas palustris BisB18.</title>
        <authorList>
            <consortium name="US DOE Joint Genome Institute"/>
            <person name="Copeland A."/>
            <person name="Lucas S."/>
            <person name="Lapidus A."/>
            <person name="Barry K."/>
            <person name="Detter J.C."/>
            <person name="Glavina del Rio T."/>
            <person name="Hammon N."/>
            <person name="Israni S."/>
            <person name="Dalin E."/>
            <person name="Tice H."/>
            <person name="Pitluck S."/>
            <person name="Chain P."/>
            <person name="Malfatti S."/>
            <person name="Shin M."/>
            <person name="Vergez L."/>
            <person name="Schmutz J."/>
            <person name="Larimer F."/>
            <person name="Land M."/>
            <person name="Hauser L."/>
            <person name="Pelletier D.A."/>
            <person name="Kyrpides N."/>
            <person name="Anderson I."/>
            <person name="Oda Y."/>
            <person name="Harwood C.S."/>
            <person name="Richardson P."/>
        </authorList>
    </citation>
    <scope>NUCLEOTIDE SEQUENCE [LARGE SCALE GENOMIC DNA]</scope>
    <source>
        <strain evidence="1">BisB18</strain>
    </source>
</reference>